<evidence type="ECO:0000259" key="2">
    <source>
        <dbReference type="PROSITE" id="PS51352"/>
    </source>
</evidence>
<dbReference type="GO" id="GO:0016491">
    <property type="term" value="F:oxidoreductase activity"/>
    <property type="evidence" value="ECO:0007669"/>
    <property type="project" value="InterPro"/>
</dbReference>
<name>A0A9X2S4H9_9FIRM</name>
<accession>A0A9X2S4H9</accession>
<comment type="caution">
    <text evidence="3">The sequence shown here is derived from an EMBL/GenBank/DDBJ whole genome shotgun (WGS) entry which is preliminary data.</text>
</comment>
<dbReference type="InterPro" id="IPR013766">
    <property type="entry name" value="Thioredoxin_domain"/>
</dbReference>
<dbReference type="PROSITE" id="PS51352">
    <property type="entry name" value="THIOREDOXIN_2"/>
    <property type="match status" value="1"/>
</dbReference>
<dbReference type="PANTHER" id="PTHR42852:SF17">
    <property type="entry name" value="THIOREDOXIN-LIKE PROTEIN HI_1115"/>
    <property type="match status" value="1"/>
</dbReference>
<dbReference type="Gene3D" id="3.40.30.10">
    <property type="entry name" value="Glutaredoxin"/>
    <property type="match status" value="1"/>
</dbReference>
<dbReference type="RefSeq" id="WP_042679764.1">
    <property type="nucleotide sequence ID" value="NZ_CABKTM010000015.1"/>
</dbReference>
<keyword evidence="1" id="KW-0472">Membrane</keyword>
<evidence type="ECO:0000313" key="4">
    <source>
        <dbReference type="Proteomes" id="UP001142078"/>
    </source>
</evidence>
<dbReference type="Proteomes" id="UP001142078">
    <property type="component" value="Unassembled WGS sequence"/>
</dbReference>
<feature type="transmembrane region" description="Helical" evidence="1">
    <location>
        <begin position="7"/>
        <end position="28"/>
    </location>
</feature>
<dbReference type="Pfam" id="PF08534">
    <property type="entry name" value="Redoxin"/>
    <property type="match status" value="1"/>
</dbReference>
<feature type="domain" description="Thioredoxin" evidence="2">
    <location>
        <begin position="52"/>
        <end position="198"/>
    </location>
</feature>
<dbReference type="CDD" id="cd02966">
    <property type="entry name" value="TlpA_like_family"/>
    <property type="match status" value="1"/>
</dbReference>
<keyword evidence="4" id="KW-1185">Reference proteome</keyword>
<organism evidence="3 4">
    <name type="scientific">Anaerosalibacter massiliensis</name>
    <dbReference type="NCBI Taxonomy" id="1347392"/>
    <lineage>
        <taxon>Bacteria</taxon>
        <taxon>Bacillati</taxon>
        <taxon>Bacillota</taxon>
        <taxon>Tissierellia</taxon>
        <taxon>Tissierellales</taxon>
        <taxon>Sporanaerobacteraceae</taxon>
        <taxon>Anaerosalibacter</taxon>
    </lineage>
</organism>
<dbReference type="SUPFAM" id="SSF52833">
    <property type="entry name" value="Thioredoxin-like"/>
    <property type="match status" value="1"/>
</dbReference>
<dbReference type="InterPro" id="IPR050553">
    <property type="entry name" value="Thioredoxin_ResA/DsbE_sf"/>
</dbReference>
<protein>
    <submittedName>
        <fullName evidence="3">TlpA family protein disulfide reductase</fullName>
    </submittedName>
</protein>
<sequence>MEKISKTIFKIIGVILIIVVIGIVILLIKGPSDPIVLTDEEAIKQNEQQSKLYENVDLAGFDTVSITGEKVTSDYFKDYKITMINIWTTNCNPCIAEMPDIAKLYDSRPKDSNIISICADTVDNKDAVEFATKVMDDAGAKFLTLIPDDVLQKALTDRATLFPTTIFVDSKGKIIGQPHFGGRTEDDYRQAILDRLEEVEKSK</sequence>
<proteinExistence type="predicted"/>
<dbReference type="AlphaFoldDB" id="A0A9X2S4H9"/>
<dbReference type="PANTHER" id="PTHR42852">
    <property type="entry name" value="THIOL:DISULFIDE INTERCHANGE PROTEIN DSBE"/>
    <property type="match status" value="1"/>
</dbReference>
<keyword evidence="1" id="KW-1133">Transmembrane helix</keyword>
<dbReference type="EMBL" id="JANJZL010000003">
    <property type="protein sequence ID" value="MCR2043800.1"/>
    <property type="molecule type" value="Genomic_DNA"/>
</dbReference>
<dbReference type="InterPro" id="IPR036249">
    <property type="entry name" value="Thioredoxin-like_sf"/>
</dbReference>
<evidence type="ECO:0000313" key="3">
    <source>
        <dbReference type="EMBL" id="MCR2043800.1"/>
    </source>
</evidence>
<reference evidence="3" key="1">
    <citation type="submission" date="2022-07" db="EMBL/GenBank/DDBJ databases">
        <title>Enhanced cultured diversity of the mouse gut microbiota enables custom-made synthetic communities.</title>
        <authorList>
            <person name="Afrizal A."/>
        </authorList>
    </citation>
    <scope>NUCLEOTIDE SEQUENCE</scope>
    <source>
        <strain evidence="3">DSM 29482</strain>
    </source>
</reference>
<dbReference type="InterPro" id="IPR013740">
    <property type="entry name" value="Redoxin"/>
</dbReference>
<keyword evidence="1" id="KW-0812">Transmembrane</keyword>
<gene>
    <name evidence="3" type="ORF">NSA23_06660</name>
</gene>
<evidence type="ECO:0000256" key="1">
    <source>
        <dbReference type="SAM" id="Phobius"/>
    </source>
</evidence>